<evidence type="ECO:0000313" key="1">
    <source>
        <dbReference type="EMBL" id="KAA6304103.1"/>
    </source>
</evidence>
<dbReference type="AlphaFoldDB" id="A0A5J4P5Y5"/>
<feature type="non-terminal residue" evidence="1">
    <location>
        <position position="1"/>
    </location>
</feature>
<comment type="caution">
    <text evidence="1">The sequence shown here is derived from an EMBL/GenBank/DDBJ whole genome shotgun (WGS) entry which is preliminary data.</text>
</comment>
<reference evidence="1" key="1">
    <citation type="submission" date="2019-03" db="EMBL/GenBank/DDBJ databases">
        <title>Single cell metagenomics reveals metabolic interactions within the superorganism composed of flagellate Streblomastix strix and complex community of Bacteroidetes bacteria on its surface.</title>
        <authorList>
            <person name="Treitli S.C."/>
            <person name="Kolisko M."/>
            <person name="Husnik F."/>
            <person name="Keeling P."/>
            <person name="Hampl V."/>
        </authorList>
    </citation>
    <scope>NUCLEOTIDE SEQUENCE</scope>
    <source>
        <strain evidence="1">STM</strain>
    </source>
</reference>
<sequence length="127" mass="14466">NIPYFSSQIFGHSTFTTRRKAVYSNDYLFHLFTHVICDTNIYDKPRSAFRYTQKLSTFHSQSVPLRVGLSVAIFLASQARQPRIFATIPNARADFATNTAKQFSLNIAVEYRNYASGIPAYASTIRE</sequence>
<name>A0A5J4P5Y5_9ZZZZ</name>
<dbReference type="EMBL" id="SNRY01011780">
    <property type="protein sequence ID" value="KAA6304103.1"/>
    <property type="molecule type" value="Genomic_DNA"/>
</dbReference>
<gene>
    <name evidence="1" type="ORF">EZS27_044253</name>
</gene>
<protein>
    <submittedName>
        <fullName evidence="1">Uncharacterized protein</fullName>
    </submittedName>
</protein>
<accession>A0A5J4P5Y5</accession>
<proteinExistence type="predicted"/>
<organism evidence="1">
    <name type="scientific">termite gut metagenome</name>
    <dbReference type="NCBI Taxonomy" id="433724"/>
    <lineage>
        <taxon>unclassified sequences</taxon>
        <taxon>metagenomes</taxon>
        <taxon>organismal metagenomes</taxon>
    </lineage>
</organism>